<dbReference type="InterPro" id="IPR015917">
    <property type="entry name" value="Pept_C14A"/>
</dbReference>
<feature type="domain" description="Caspase family p10" evidence="3">
    <location>
        <begin position="458"/>
        <end position="538"/>
    </location>
</feature>
<dbReference type="InterPro" id="IPR002138">
    <property type="entry name" value="Pept_C14_p10"/>
</dbReference>
<dbReference type="Gene3D" id="3.40.50.1460">
    <property type="match status" value="1"/>
</dbReference>
<dbReference type="Pfam" id="PF23725">
    <property type="entry name" value="Dredd_N"/>
    <property type="match status" value="1"/>
</dbReference>
<dbReference type="InterPro" id="IPR029030">
    <property type="entry name" value="Caspase-like_dom_sf"/>
</dbReference>
<feature type="domain" description="Caspase family p20" evidence="4">
    <location>
        <begin position="302"/>
        <end position="437"/>
    </location>
</feature>
<dbReference type="Pfam" id="PF23724">
    <property type="entry name" value="Dredd_2nd"/>
    <property type="match status" value="1"/>
</dbReference>
<comment type="similarity">
    <text evidence="1 2">Belongs to the peptidase C14A family.</text>
</comment>
<evidence type="ECO:0000259" key="3">
    <source>
        <dbReference type="PROSITE" id="PS50207"/>
    </source>
</evidence>
<dbReference type="PANTHER" id="PTHR22576:SF41">
    <property type="entry name" value="CASPASE 14, APOPTOSIS-RELATED CYSTEINE PEPTIDASE"/>
    <property type="match status" value="1"/>
</dbReference>
<dbReference type="PRINTS" id="PR00376">
    <property type="entry name" value="IL1BCENZYME"/>
</dbReference>
<dbReference type="InterPro" id="IPR056260">
    <property type="entry name" value="Dredd_2nd"/>
</dbReference>
<dbReference type="InterPro" id="IPR001309">
    <property type="entry name" value="Pept_C14_p20"/>
</dbReference>
<dbReference type="InterPro" id="IPR052039">
    <property type="entry name" value="Caspase-related_regulators"/>
</dbReference>
<keyword evidence="5" id="KW-1185">Reference proteome</keyword>
<dbReference type="PROSITE" id="PS50207">
    <property type="entry name" value="CASPASE_P10"/>
    <property type="match status" value="1"/>
</dbReference>
<evidence type="ECO:0000313" key="5">
    <source>
        <dbReference type="Proteomes" id="UP001652626"/>
    </source>
</evidence>
<evidence type="ECO:0000256" key="2">
    <source>
        <dbReference type="RuleBase" id="RU003971"/>
    </source>
</evidence>
<accession>A0ABM4AK10</accession>
<dbReference type="InterPro" id="IPR011600">
    <property type="entry name" value="Pept_C14_caspase"/>
</dbReference>
<evidence type="ECO:0000259" key="4">
    <source>
        <dbReference type="PROSITE" id="PS50208"/>
    </source>
</evidence>
<protein>
    <submittedName>
        <fullName evidence="6">Caspase-8</fullName>
    </submittedName>
</protein>
<evidence type="ECO:0000313" key="6">
    <source>
        <dbReference type="RefSeq" id="XP_064071646.1"/>
    </source>
</evidence>
<dbReference type="PANTHER" id="PTHR22576">
    <property type="entry name" value="MUCOSA ASSOCIATED LYMPHOID TISSUE LYMPHOMA TRANSLOCATION PROTEIN 1/PARACASPASE"/>
    <property type="match status" value="1"/>
</dbReference>
<dbReference type="Proteomes" id="UP001652626">
    <property type="component" value="Chromosome 8"/>
</dbReference>
<dbReference type="GeneID" id="113399790"/>
<dbReference type="Pfam" id="PF00656">
    <property type="entry name" value="Peptidase_C14"/>
    <property type="match status" value="1"/>
</dbReference>
<gene>
    <name evidence="6" type="primary">LOC113399790</name>
</gene>
<dbReference type="InterPro" id="IPR056259">
    <property type="entry name" value="Dredd_N"/>
</dbReference>
<evidence type="ECO:0000256" key="1">
    <source>
        <dbReference type="ARBA" id="ARBA00010134"/>
    </source>
</evidence>
<name>A0ABM4AK10_VANTA</name>
<dbReference type="SMART" id="SM00115">
    <property type="entry name" value="CASc"/>
    <property type="match status" value="1"/>
</dbReference>
<dbReference type="SUPFAM" id="SSF52129">
    <property type="entry name" value="Caspase-like"/>
    <property type="match status" value="1"/>
</dbReference>
<sequence length="540" mass="62823">MLRPDTVTQPVDNLFTNINKINIDILSELQKDVNPYDMVSLVFLLYDTPDTALQRLILYQRVSKDVEANNMNLLYDWALYAQSRSTWRYEFLEALAICRLYKVIRKLGFNVSNVKKHYLPDNIYVTVYIDPVKKALYKICENMTLEHLSKFKRTLISYKINISEHDMCEIIFLELMSQKFILLGQYDKETKKYNGNYDIEELAVIFDNLSHFGKYATILREIKNQTNSQNNLDSSKQMTSVDNKLTSRVNNSLIQSKTTVNDFKETFEYFNQLQLEEEFDSIFKSDRSKLGTDAYPLKNLKRIGVCCIINQEKFHPSKDSIKHRTSAVLSDRVGSTYDLIALEETMTLLNFEVISKSNLDQIEVFQFIKEVIKKHTCAEDSVFMLCILSHGVRGHVYAADSTTIKIEDIKNLLDSDEAVQLHGIPKVLIIQACQTESELDIYSKLVADSPRSDFYLKKTHFLVFWATAPSYEAFRNEDKGSLFIQSLCLLIKKKVEHEQIYDIFTKVIDYVSHLCTYLKQHQVPFIETTLRKKLYLAIPH</sequence>
<dbReference type="PROSITE" id="PS50208">
    <property type="entry name" value="CASPASE_P20"/>
    <property type="match status" value="1"/>
</dbReference>
<proteinExistence type="inferred from homology"/>
<reference evidence="6" key="1">
    <citation type="submission" date="2025-08" db="UniProtKB">
        <authorList>
            <consortium name="RefSeq"/>
        </authorList>
    </citation>
    <scope>IDENTIFICATION</scope>
    <source>
        <tissue evidence="6">Whole body</tissue>
    </source>
</reference>
<dbReference type="RefSeq" id="XP_064071646.1">
    <property type="nucleotide sequence ID" value="XM_064215576.1"/>
</dbReference>
<organism evidence="5 6">
    <name type="scientific">Vanessa tameamea</name>
    <name type="common">Kamehameha butterfly</name>
    <dbReference type="NCBI Taxonomy" id="334116"/>
    <lineage>
        <taxon>Eukaryota</taxon>
        <taxon>Metazoa</taxon>
        <taxon>Ecdysozoa</taxon>
        <taxon>Arthropoda</taxon>
        <taxon>Hexapoda</taxon>
        <taxon>Insecta</taxon>
        <taxon>Pterygota</taxon>
        <taxon>Neoptera</taxon>
        <taxon>Endopterygota</taxon>
        <taxon>Lepidoptera</taxon>
        <taxon>Glossata</taxon>
        <taxon>Ditrysia</taxon>
        <taxon>Papilionoidea</taxon>
        <taxon>Nymphalidae</taxon>
        <taxon>Nymphalinae</taxon>
        <taxon>Vanessa</taxon>
    </lineage>
</organism>